<evidence type="ECO:0000256" key="1">
    <source>
        <dbReference type="ARBA" id="ARBA00022737"/>
    </source>
</evidence>
<gene>
    <name evidence="6" type="ORF">SKAU_G00158400</name>
</gene>
<feature type="compositionally biased region" description="Pro residues" evidence="4">
    <location>
        <begin position="150"/>
        <end position="182"/>
    </location>
</feature>
<dbReference type="GO" id="GO:0051015">
    <property type="term" value="F:actin filament binding"/>
    <property type="evidence" value="ECO:0007669"/>
    <property type="project" value="TreeGrafter"/>
</dbReference>
<feature type="region of interest" description="Disordered" evidence="4">
    <location>
        <begin position="878"/>
        <end position="923"/>
    </location>
</feature>
<keyword evidence="7" id="KW-1185">Reference proteome</keyword>
<feature type="region of interest" description="Disordered" evidence="4">
    <location>
        <begin position="134"/>
        <end position="305"/>
    </location>
</feature>
<dbReference type="InterPro" id="IPR052420">
    <property type="entry name" value="Espin/Espin-like"/>
</dbReference>
<feature type="compositionally biased region" description="Low complexity" evidence="4">
    <location>
        <begin position="190"/>
        <end position="203"/>
    </location>
</feature>
<dbReference type="GO" id="GO:0005737">
    <property type="term" value="C:cytoplasm"/>
    <property type="evidence" value="ECO:0007669"/>
    <property type="project" value="TreeGrafter"/>
</dbReference>
<evidence type="ECO:0000259" key="5">
    <source>
        <dbReference type="PROSITE" id="PS51082"/>
    </source>
</evidence>
<reference evidence="6" key="1">
    <citation type="journal article" date="2023" name="Science">
        <title>Genome structures resolve the early diversification of teleost fishes.</title>
        <authorList>
            <person name="Parey E."/>
            <person name="Louis A."/>
            <person name="Montfort J."/>
            <person name="Bouchez O."/>
            <person name="Roques C."/>
            <person name="Iampietro C."/>
            <person name="Lluch J."/>
            <person name="Castinel A."/>
            <person name="Donnadieu C."/>
            <person name="Desvignes T."/>
            <person name="Floi Bucao C."/>
            <person name="Jouanno E."/>
            <person name="Wen M."/>
            <person name="Mejri S."/>
            <person name="Dirks R."/>
            <person name="Jansen H."/>
            <person name="Henkel C."/>
            <person name="Chen W.J."/>
            <person name="Zahm M."/>
            <person name="Cabau C."/>
            <person name="Klopp C."/>
            <person name="Thompson A.W."/>
            <person name="Robinson-Rechavi M."/>
            <person name="Braasch I."/>
            <person name="Lecointre G."/>
            <person name="Bobe J."/>
            <person name="Postlethwait J.H."/>
            <person name="Berthelot C."/>
            <person name="Roest Crollius H."/>
            <person name="Guiguen Y."/>
        </authorList>
    </citation>
    <scope>NUCLEOTIDE SEQUENCE</scope>
    <source>
        <strain evidence="6">WJC10195</strain>
    </source>
</reference>
<evidence type="ECO:0000256" key="3">
    <source>
        <dbReference type="SAM" id="Coils"/>
    </source>
</evidence>
<evidence type="ECO:0000256" key="2">
    <source>
        <dbReference type="ARBA" id="ARBA00023043"/>
    </source>
</evidence>
<dbReference type="EMBL" id="JAINUF010000005">
    <property type="protein sequence ID" value="KAJ8359315.1"/>
    <property type="molecule type" value="Genomic_DNA"/>
</dbReference>
<feature type="region of interest" description="Disordered" evidence="4">
    <location>
        <begin position="552"/>
        <end position="650"/>
    </location>
</feature>
<dbReference type="PROSITE" id="PS51082">
    <property type="entry name" value="WH2"/>
    <property type="match status" value="1"/>
</dbReference>
<evidence type="ECO:0000256" key="4">
    <source>
        <dbReference type="SAM" id="MobiDB-lite"/>
    </source>
</evidence>
<dbReference type="PANTHER" id="PTHR24153">
    <property type="entry name" value="ESPIN"/>
    <property type="match status" value="1"/>
</dbReference>
<proteinExistence type="predicted"/>
<keyword evidence="2" id="KW-0040">ANK repeat</keyword>
<comment type="caution">
    <text evidence="6">The sequence shown here is derived from an EMBL/GenBank/DDBJ whole genome shotgun (WGS) entry which is preliminary data.</text>
</comment>
<dbReference type="InterPro" id="IPR003124">
    <property type="entry name" value="WH2_dom"/>
</dbReference>
<dbReference type="Proteomes" id="UP001152622">
    <property type="component" value="Chromosome 5"/>
</dbReference>
<protein>
    <recommendedName>
        <fullName evidence="5">WH2 domain-containing protein</fullName>
    </recommendedName>
</protein>
<feature type="compositionally biased region" description="Pro residues" evidence="4">
    <location>
        <begin position="255"/>
        <end position="289"/>
    </location>
</feature>
<dbReference type="OrthoDB" id="10261302at2759"/>
<evidence type="ECO:0000313" key="7">
    <source>
        <dbReference type="Proteomes" id="UP001152622"/>
    </source>
</evidence>
<feature type="domain" description="WH2" evidence="5">
    <location>
        <begin position="207"/>
        <end position="224"/>
    </location>
</feature>
<feature type="region of interest" description="Disordered" evidence="4">
    <location>
        <begin position="502"/>
        <end position="534"/>
    </location>
</feature>
<feature type="compositionally biased region" description="Pro residues" evidence="4">
    <location>
        <begin position="881"/>
        <end position="895"/>
    </location>
</feature>
<organism evidence="6 7">
    <name type="scientific">Synaphobranchus kaupii</name>
    <name type="common">Kaup's arrowtooth eel</name>
    <dbReference type="NCBI Taxonomy" id="118154"/>
    <lineage>
        <taxon>Eukaryota</taxon>
        <taxon>Metazoa</taxon>
        <taxon>Chordata</taxon>
        <taxon>Craniata</taxon>
        <taxon>Vertebrata</taxon>
        <taxon>Euteleostomi</taxon>
        <taxon>Actinopterygii</taxon>
        <taxon>Neopterygii</taxon>
        <taxon>Teleostei</taxon>
        <taxon>Anguilliformes</taxon>
        <taxon>Synaphobranchidae</taxon>
        <taxon>Synaphobranchus</taxon>
    </lineage>
</organism>
<keyword evidence="3" id="KW-0175">Coiled coil</keyword>
<dbReference type="GO" id="GO:0051017">
    <property type="term" value="P:actin filament bundle assembly"/>
    <property type="evidence" value="ECO:0007669"/>
    <property type="project" value="TreeGrafter"/>
</dbReference>
<sequence length="1036" mass="114844">MLARAVNIVTEEEISKPVRPEHGKPCFTQFVQTASRGRRQGFLLRDWPGGDVARPRCDRRALLKKGRVKGRVLKTPRNNPDRLRRVDSNRKSRNFNKEPSTGDYYKALGSDPAEYSGARAMVPNEQGAVLLEEPADSPPTLHNGPLEGQHPPPPPPPPPPPLPSSNPPPPPPPLPPETPPPKGTEHRRPSSSSGSTKSFNMMSPTGDNAELLAEIKAGKSLKPTPNSKGYITGHNSTANSVGDTNSTPMNSLEAPSPPPAAPLSGHPSPPPVSPLLASPPPASVPPPGPASVSTHKPQSSGSCERIPLPINGSVALGYAQMGSLVDVEALVPTHDEQGVAIPEWKRQVMVRKLQVKMQEEEELKRKLAAQGYSQPQDWHYSHTHNAILGPFGELMTEADLVRIERQIENLQVMHKVQAVEKELEQLERELTQLLPVSAALSHHQHFSVNPRQVHGQAEDLPEWCSKISTLLKNMAILLATLGGKEIDILDLVYSGYIQEERQDPRTAPADQAPPTAPTNIGRSQSFSTREDVEREIKQCGVSVKNLKANYELQSQPKSEDSTSRVYKRKRSLPVGSELAGHRSEPILEEDYISSTDDIHWSDTSGPLPSDDLGATFNGEAVTTAPHTPLNGASSAHLPGVDGHPQTQPVDPLCHPDQPTRSLEVQTDLSYMQEWTDLRKERIVFLFLEHWRKYTFAGAVRPRLPGRQGSVGSGGEGSLQSEDDQLIYLMKEKQVVGNLICHWRAIFSQVPSRQIRRLSRAQIIYWPEHFLPHVNGMPVAYESLTLDLFMLGYFQLLEMNMTRSERKFRHLLCFEMFDRLGTHSWELIRQFHREVMEDLEAGRRNWAHGFEDIKRMYFGDPAEEQEEVADGALSQKLLMTAPDPPTTQPGPAPHPAPNRKESLCDPAPIPNEGRNPPIQDKKESVCVPAPTPPPIQESKNRLCDPAPILVLEQKESVSDSAHLPIQARKESLRDPAPLLEKATAGGSGEELSPIPVTRKDSIQLISELGEFSNEEICRYIDRSFSFWKEKEAELFDM</sequence>
<feature type="compositionally biased region" description="Basic and acidic residues" evidence="4">
    <location>
        <begin position="79"/>
        <end position="90"/>
    </location>
</feature>
<feature type="compositionally biased region" description="Polar residues" evidence="4">
    <location>
        <begin position="223"/>
        <end position="250"/>
    </location>
</feature>
<evidence type="ECO:0000313" key="6">
    <source>
        <dbReference type="EMBL" id="KAJ8359315.1"/>
    </source>
</evidence>
<keyword evidence="1" id="KW-0677">Repeat</keyword>
<feature type="region of interest" description="Disordered" evidence="4">
    <location>
        <begin position="69"/>
        <end position="109"/>
    </location>
</feature>
<dbReference type="AlphaFoldDB" id="A0A9Q1FIK5"/>
<feature type="region of interest" description="Disordered" evidence="4">
    <location>
        <begin position="966"/>
        <end position="993"/>
    </location>
</feature>
<dbReference type="PANTHER" id="PTHR24153:SF24">
    <property type="entry name" value="ESPIN"/>
    <property type="match status" value="1"/>
</dbReference>
<accession>A0A9Q1FIK5</accession>
<name>A0A9Q1FIK5_SYNKA</name>
<feature type="coiled-coil region" evidence="3">
    <location>
        <begin position="409"/>
        <end position="436"/>
    </location>
</feature>